<evidence type="ECO:0000256" key="1">
    <source>
        <dbReference type="SAM" id="MobiDB-lite"/>
    </source>
</evidence>
<feature type="compositionally biased region" description="Polar residues" evidence="1">
    <location>
        <begin position="272"/>
        <end position="283"/>
    </location>
</feature>
<reference evidence="6 7" key="2">
    <citation type="submission" date="2019-11" db="UniProtKB">
        <authorList>
            <consortium name="WormBaseParasite"/>
        </authorList>
    </citation>
    <scope>IDENTIFICATION</scope>
</reference>
<keyword evidence="5" id="KW-1185">Reference proteome</keyword>
<protein>
    <submittedName>
        <fullName evidence="6 7">Integrin_alpha2 domain-containing protein</fullName>
    </submittedName>
</protein>
<feature type="signal peptide" evidence="3">
    <location>
        <begin position="1"/>
        <end position="20"/>
    </location>
</feature>
<dbReference type="WBParaSite" id="MCU_011000-RA">
    <property type="protein sequence ID" value="MCU_011000-RA"/>
    <property type="gene ID" value="MCU_011000"/>
</dbReference>
<dbReference type="OrthoDB" id="10522775at2759"/>
<keyword evidence="2" id="KW-1133">Transmembrane helix</keyword>
<proteinExistence type="predicted"/>
<evidence type="ECO:0000256" key="3">
    <source>
        <dbReference type="SAM" id="SignalP"/>
    </source>
</evidence>
<sequence length="283" mass="30854">MILPSVISFVFLVVLASVEAAFHNVTIPSKPTFKAGMSAYKMSVGEVTEDISLMSFGFDVPAENPVILYKFTEFSLPSSNFNEREFCAKIECRLEDRQGNLINEIKASCQDIQNPDLFGPVVAVPGATNVTCTLIWPFPQDKSGVADTLRMAFVSAYYGFCEEIHVLANSSWCDVNVTGLVNADYEPLHQLLCMDKSVALETFNSSCYVPPSGMSSQKYLAILISLVSLSVLAVLFSIGFSVLCIASKRRRQKIASKEHEPGNAPLVDKNGANGNNDEANVQA</sequence>
<keyword evidence="2" id="KW-0472">Membrane</keyword>
<feature type="transmembrane region" description="Helical" evidence="2">
    <location>
        <begin position="219"/>
        <end position="246"/>
    </location>
</feature>
<dbReference type="WBParaSite" id="MCU_011000-RB">
    <property type="protein sequence ID" value="MCU_011000-RB"/>
    <property type="gene ID" value="MCU_011000"/>
</dbReference>
<name>A0A0R3U967_MESCO</name>
<dbReference type="Proteomes" id="UP000267029">
    <property type="component" value="Unassembled WGS sequence"/>
</dbReference>
<evidence type="ECO:0000313" key="4">
    <source>
        <dbReference type="EMBL" id="VDD77458.1"/>
    </source>
</evidence>
<evidence type="ECO:0000313" key="6">
    <source>
        <dbReference type="WBParaSite" id="MCU_011000-RA"/>
    </source>
</evidence>
<keyword evidence="2" id="KW-0812">Transmembrane</keyword>
<organism evidence="7">
    <name type="scientific">Mesocestoides corti</name>
    <name type="common">Flatworm</name>
    <dbReference type="NCBI Taxonomy" id="53468"/>
    <lineage>
        <taxon>Eukaryota</taxon>
        <taxon>Metazoa</taxon>
        <taxon>Spiralia</taxon>
        <taxon>Lophotrochozoa</taxon>
        <taxon>Platyhelminthes</taxon>
        <taxon>Cestoda</taxon>
        <taxon>Eucestoda</taxon>
        <taxon>Cyclophyllidea</taxon>
        <taxon>Mesocestoididae</taxon>
        <taxon>Mesocestoides</taxon>
    </lineage>
</organism>
<dbReference type="AlphaFoldDB" id="A0A0R3U967"/>
<evidence type="ECO:0000256" key="2">
    <source>
        <dbReference type="SAM" id="Phobius"/>
    </source>
</evidence>
<keyword evidence="3" id="KW-0732">Signal</keyword>
<reference evidence="4 5" key="1">
    <citation type="submission" date="2018-10" db="EMBL/GenBank/DDBJ databases">
        <authorList>
            <consortium name="Pathogen Informatics"/>
        </authorList>
    </citation>
    <scope>NUCLEOTIDE SEQUENCE [LARGE SCALE GENOMIC DNA]</scope>
</reference>
<dbReference type="EMBL" id="UXSR01000794">
    <property type="protein sequence ID" value="VDD77458.1"/>
    <property type="molecule type" value="Genomic_DNA"/>
</dbReference>
<accession>A0A0R3U967</accession>
<evidence type="ECO:0000313" key="5">
    <source>
        <dbReference type="Proteomes" id="UP000267029"/>
    </source>
</evidence>
<gene>
    <name evidence="4" type="ORF">MCOS_LOCUS3461</name>
</gene>
<feature type="region of interest" description="Disordered" evidence="1">
    <location>
        <begin position="255"/>
        <end position="283"/>
    </location>
</feature>
<feature type="chain" id="PRO_5043132236" evidence="3">
    <location>
        <begin position="21"/>
        <end position="283"/>
    </location>
</feature>
<evidence type="ECO:0000313" key="7">
    <source>
        <dbReference type="WBParaSite" id="MCU_011000-RB"/>
    </source>
</evidence>